<organism evidence="1 2">
    <name type="scientific">Pararge aegeria aegeria</name>
    <dbReference type="NCBI Taxonomy" id="348720"/>
    <lineage>
        <taxon>Eukaryota</taxon>
        <taxon>Metazoa</taxon>
        <taxon>Ecdysozoa</taxon>
        <taxon>Arthropoda</taxon>
        <taxon>Hexapoda</taxon>
        <taxon>Insecta</taxon>
        <taxon>Pterygota</taxon>
        <taxon>Neoptera</taxon>
        <taxon>Endopterygota</taxon>
        <taxon>Lepidoptera</taxon>
        <taxon>Glossata</taxon>
        <taxon>Ditrysia</taxon>
        <taxon>Papilionoidea</taxon>
        <taxon>Nymphalidae</taxon>
        <taxon>Satyrinae</taxon>
        <taxon>Satyrini</taxon>
        <taxon>Parargina</taxon>
        <taxon>Pararge</taxon>
    </lineage>
</organism>
<protein>
    <submittedName>
        <fullName evidence="1">Jg12845 protein</fullName>
    </submittedName>
</protein>
<comment type="caution">
    <text evidence="1">The sequence shown here is derived from an EMBL/GenBank/DDBJ whole genome shotgun (WGS) entry which is preliminary data.</text>
</comment>
<dbReference type="AlphaFoldDB" id="A0A8S4QVK5"/>
<dbReference type="Proteomes" id="UP000838756">
    <property type="component" value="Unassembled WGS sequence"/>
</dbReference>
<sequence length="58" mass="6790">QIDKALTQANKKGDLVGWLQRQEVEAEVQMFKAELLREVKENKPARLKYKIDFSLDTK</sequence>
<feature type="non-terminal residue" evidence="1">
    <location>
        <position position="1"/>
    </location>
</feature>
<evidence type="ECO:0000313" key="2">
    <source>
        <dbReference type="Proteomes" id="UP000838756"/>
    </source>
</evidence>
<dbReference type="EMBL" id="CAKXAJ010020026">
    <property type="protein sequence ID" value="CAH2220009.1"/>
    <property type="molecule type" value="Genomic_DNA"/>
</dbReference>
<keyword evidence="2" id="KW-1185">Reference proteome</keyword>
<gene>
    <name evidence="1" type="primary">jg12845</name>
    <name evidence="1" type="ORF">PAEG_LOCUS6542</name>
</gene>
<dbReference type="OrthoDB" id="2266637at2759"/>
<reference evidence="1" key="1">
    <citation type="submission" date="2022-03" db="EMBL/GenBank/DDBJ databases">
        <authorList>
            <person name="Lindestad O."/>
        </authorList>
    </citation>
    <scope>NUCLEOTIDE SEQUENCE</scope>
</reference>
<accession>A0A8S4QVK5</accession>
<name>A0A8S4QVK5_9NEOP</name>
<proteinExistence type="predicted"/>
<evidence type="ECO:0000313" key="1">
    <source>
        <dbReference type="EMBL" id="CAH2220009.1"/>
    </source>
</evidence>